<evidence type="ECO:0000256" key="1">
    <source>
        <dbReference type="SAM" id="SignalP"/>
    </source>
</evidence>
<proteinExistence type="predicted"/>
<evidence type="ECO:0000313" key="3">
    <source>
        <dbReference type="Proteomes" id="UP000788419"/>
    </source>
</evidence>
<protein>
    <recommendedName>
        <fullName evidence="4">Secreted protein</fullName>
    </recommendedName>
</protein>
<evidence type="ECO:0008006" key="4">
    <source>
        <dbReference type="Google" id="ProtNLM"/>
    </source>
</evidence>
<sequence>MRGFLVVVGFVLSLYCAAAQANPLKELVSSRGTSTIKYERAVGKRAEFAQLSADGPAAGVAVTVVDDGGTGAGEKVAAAYLEGLRKVLPQSGPLAAGDGTSPQFVARIALSAHEGRAGEATKLIVGAQGTTCMQVSKDKMQCQEIGPAPNAMGKTAATWINPELTVMIRLYRFDPRDSSVAPVVVFEDLYSLSYVQTECTDPGAAAAAVARLLGETALSSRAVNIDFPTTPRALGCNAKT</sequence>
<name>A0ABQ6Z3N8_9GAMM</name>
<dbReference type="Proteomes" id="UP000788419">
    <property type="component" value="Unassembled WGS sequence"/>
</dbReference>
<feature type="chain" id="PRO_5046698484" description="Secreted protein" evidence="1">
    <location>
        <begin position="22"/>
        <end position="240"/>
    </location>
</feature>
<evidence type="ECO:0000313" key="2">
    <source>
        <dbReference type="EMBL" id="KAF1692221.1"/>
    </source>
</evidence>
<accession>A0ABQ6Z3N8</accession>
<comment type="caution">
    <text evidence="2">The sequence shown here is derived from an EMBL/GenBank/DDBJ whole genome shotgun (WGS) entry which is preliminary data.</text>
</comment>
<keyword evidence="3" id="KW-1185">Reference proteome</keyword>
<reference evidence="2 3" key="1">
    <citation type="submission" date="2017-10" db="EMBL/GenBank/DDBJ databases">
        <title>Whole genome sequencing of members of genus Pseudoxanthomonas.</title>
        <authorList>
            <person name="Kumar S."/>
            <person name="Bansal K."/>
            <person name="Kaur A."/>
            <person name="Patil P."/>
            <person name="Sharma S."/>
            <person name="Patil P.B."/>
        </authorList>
    </citation>
    <scope>NUCLEOTIDE SEQUENCE [LARGE SCALE GENOMIC DNA]</scope>
    <source>
        <strain evidence="2 3">DSM 17801</strain>
    </source>
</reference>
<gene>
    <name evidence="2" type="ORF">CSC65_14760</name>
</gene>
<keyword evidence="1" id="KW-0732">Signal</keyword>
<organism evidence="2 3">
    <name type="scientific">Pseudoxanthomonas daejeonensis</name>
    <dbReference type="NCBI Taxonomy" id="266062"/>
    <lineage>
        <taxon>Bacteria</taxon>
        <taxon>Pseudomonadati</taxon>
        <taxon>Pseudomonadota</taxon>
        <taxon>Gammaproteobacteria</taxon>
        <taxon>Lysobacterales</taxon>
        <taxon>Lysobacteraceae</taxon>
        <taxon>Pseudoxanthomonas</taxon>
    </lineage>
</organism>
<dbReference type="RefSeq" id="WP_162411370.1">
    <property type="nucleotide sequence ID" value="NZ_PDWN01000017.1"/>
</dbReference>
<feature type="signal peptide" evidence="1">
    <location>
        <begin position="1"/>
        <end position="21"/>
    </location>
</feature>
<dbReference type="EMBL" id="PDWN01000017">
    <property type="protein sequence ID" value="KAF1692221.1"/>
    <property type="molecule type" value="Genomic_DNA"/>
</dbReference>